<dbReference type="GO" id="GO:0046166">
    <property type="term" value="P:glyceraldehyde-3-phosphate biosynthetic process"/>
    <property type="evidence" value="ECO:0007669"/>
    <property type="project" value="TreeGrafter"/>
</dbReference>
<dbReference type="InterPro" id="IPR020861">
    <property type="entry name" value="Triosephosphate_isomerase_AS"/>
</dbReference>
<comment type="similarity">
    <text evidence="3 8 9">Belongs to the triosephosphate isomerase family.</text>
</comment>
<evidence type="ECO:0000256" key="6">
    <source>
        <dbReference type="ARBA" id="ARBA00023152"/>
    </source>
</evidence>
<dbReference type="CDD" id="cd00311">
    <property type="entry name" value="TIM"/>
    <property type="match status" value="1"/>
</dbReference>
<sequence length="255" mass="26609">MNTVTSDAPFLVIGNWKMNGSRTLLGDFARELSAQSPAGCKRILCLPSVLLTSGVVSLSDVDVELGAQDCSEAPSGARTGEVSAGMLVEAGARWVIVGHSERRAAFGETSTAVRDKAHAAAAAGLVPIICIGESKTDRDAGRHLDVILEQLELSMPPVANELLCVIAYEPVWAIGSGQSASADQVAEAHGVIANWLNKKDCRIPVLYGGSVKPDSAPELARLPHVDGFLVGGASLEPASFEDIAKQAAKARLPMS</sequence>
<evidence type="ECO:0000256" key="4">
    <source>
        <dbReference type="ARBA" id="ARBA00022432"/>
    </source>
</evidence>
<evidence type="ECO:0000256" key="7">
    <source>
        <dbReference type="ARBA" id="ARBA00023235"/>
    </source>
</evidence>
<comment type="catalytic activity">
    <reaction evidence="8 9">
        <text>D-glyceraldehyde 3-phosphate = dihydroxyacetone phosphate</text>
        <dbReference type="Rhea" id="RHEA:18585"/>
        <dbReference type="ChEBI" id="CHEBI:57642"/>
        <dbReference type="ChEBI" id="CHEBI:59776"/>
        <dbReference type="EC" id="5.3.1.1"/>
    </reaction>
</comment>
<dbReference type="SUPFAM" id="SSF51351">
    <property type="entry name" value="Triosephosphate isomerase (TIM)"/>
    <property type="match status" value="1"/>
</dbReference>
<dbReference type="InterPro" id="IPR013785">
    <property type="entry name" value="Aldolase_TIM"/>
</dbReference>
<comment type="function">
    <text evidence="8">Involved in the gluconeogenesis. Catalyzes stereospecifically the conversion of dihydroxyacetone phosphate (DHAP) to D-glyceraldehyde-3-phosphate (G3P).</text>
</comment>
<feature type="binding site" evidence="8">
    <location>
        <begin position="231"/>
        <end position="232"/>
    </location>
    <ligand>
        <name>substrate</name>
    </ligand>
</feature>
<accession>A0A1G6ZJN2</accession>
<keyword evidence="7 8" id="KW-0413">Isomerase</keyword>
<dbReference type="NCBIfam" id="TIGR00419">
    <property type="entry name" value="tim"/>
    <property type="match status" value="1"/>
</dbReference>
<dbReference type="UniPathway" id="UPA00109">
    <property type="reaction ID" value="UER00189"/>
</dbReference>
<comment type="subunit">
    <text evidence="8 9">Homodimer.</text>
</comment>
<evidence type="ECO:0000256" key="8">
    <source>
        <dbReference type="HAMAP-Rule" id="MF_00147"/>
    </source>
</evidence>
<dbReference type="AlphaFoldDB" id="A0A1G6ZJN2"/>
<keyword evidence="6 8" id="KW-0324">Glycolysis</keyword>
<dbReference type="Pfam" id="PF00121">
    <property type="entry name" value="TIM"/>
    <property type="match status" value="1"/>
</dbReference>
<feature type="binding site" evidence="8">
    <location>
        <position position="175"/>
    </location>
    <ligand>
        <name>substrate</name>
    </ligand>
</feature>
<dbReference type="EC" id="5.3.1.1" evidence="8 9"/>
<comment type="catalytic activity">
    <reaction evidence="1">
        <text>L-erythrulose 1-phosphate = D-erythrulose 4-phosphate</text>
        <dbReference type="Rhea" id="RHEA:49588"/>
        <dbReference type="ChEBI" id="CHEBI:58002"/>
        <dbReference type="ChEBI" id="CHEBI:90796"/>
        <dbReference type="EC" id="5.3.1.33"/>
    </reaction>
</comment>
<dbReference type="STRING" id="639004.SAMN04488239_11318"/>
<dbReference type="GO" id="GO:0006094">
    <property type="term" value="P:gluconeogenesis"/>
    <property type="evidence" value="ECO:0007669"/>
    <property type="project" value="UniProtKB-UniRule"/>
</dbReference>
<dbReference type="HAMAP" id="MF_00147_B">
    <property type="entry name" value="TIM_B"/>
    <property type="match status" value="1"/>
</dbReference>
<comment type="subcellular location">
    <subcellularLocation>
        <location evidence="8 9">Cytoplasm</location>
    </subcellularLocation>
</comment>
<feature type="active site" description="Proton acceptor" evidence="8">
    <location>
        <position position="169"/>
    </location>
</feature>
<dbReference type="GO" id="GO:0006096">
    <property type="term" value="P:glycolytic process"/>
    <property type="evidence" value="ECO:0007669"/>
    <property type="project" value="UniProtKB-UniRule"/>
</dbReference>
<evidence type="ECO:0000256" key="2">
    <source>
        <dbReference type="ARBA" id="ARBA00004939"/>
    </source>
</evidence>
<feature type="binding site" evidence="8">
    <location>
        <position position="210"/>
    </location>
    <ligand>
        <name>substrate</name>
    </ligand>
</feature>
<evidence type="ECO:0000256" key="3">
    <source>
        <dbReference type="ARBA" id="ARBA00007422"/>
    </source>
</evidence>
<reference evidence="11" key="1">
    <citation type="submission" date="2016-10" db="EMBL/GenBank/DDBJ databases">
        <authorList>
            <person name="Varghese N."/>
            <person name="Submissions S."/>
        </authorList>
    </citation>
    <scope>NUCLEOTIDE SEQUENCE [LARGE SCALE GENOMIC DNA]</scope>
    <source>
        <strain evidence="11">CGMCC 1.9108</strain>
    </source>
</reference>
<dbReference type="Gene3D" id="3.20.20.70">
    <property type="entry name" value="Aldolase class I"/>
    <property type="match status" value="1"/>
</dbReference>
<dbReference type="EMBL" id="FMZV01000013">
    <property type="protein sequence ID" value="SDE02964.1"/>
    <property type="molecule type" value="Genomic_DNA"/>
</dbReference>
<dbReference type="Proteomes" id="UP000199628">
    <property type="component" value="Unassembled WGS sequence"/>
</dbReference>
<keyword evidence="5 8" id="KW-0963">Cytoplasm</keyword>
<protein>
    <recommendedName>
        <fullName evidence="8 9">Triosephosphate isomerase</fullName>
        <shortName evidence="8">TIM</shortName>
        <shortName evidence="8">TPI</shortName>
        <ecNumber evidence="8 9">5.3.1.1</ecNumber>
    </recommendedName>
    <alternativeName>
        <fullName evidence="8">Triose-phosphate isomerase</fullName>
    </alternativeName>
</protein>
<organism evidence="10 11">
    <name type="scientific">Ruegeria marina</name>
    <dbReference type="NCBI Taxonomy" id="639004"/>
    <lineage>
        <taxon>Bacteria</taxon>
        <taxon>Pseudomonadati</taxon>
        <taxon>Pseudomonadota</taxon>
        <taxon>Alphaproteobacteria</taxon>
        <taxon>Rhodobacterales</taxon>
        <taxon>Roseobacteraceae</taxon>
        <taxon>Ruegeria</taxon>
    </lineage>
</organism>
<evidence type="ECO:0000313" key="11">
    <source>
        <dbReference type="Proteomes" id="UP000199628"/>
    </source>
</evidence>
<name>A0A1G6ZJN2_9RHOB</name>
<dbReference type="UniPathway" id="UPA01066"/>
<evidence type="ECO:0000256" key="1">
    <source>
        <dbReference type="ARBA" id="ARBA00000148"/>
    </source>
</evidence>
<dbReference type="InterPro" id="IPR022896">
    <property type="entry name" value="TrioseP_Isoase_bac/euk"/>
</dbReference>
<keyword evidence="4 8" id="KW-0312">Gluconeogenesis</keyword>
<dbReference type="InterPro" id="IPR035990">
    <property type="entry name" value="TIM_sf"/>
</dbReference>
<keyword evidence="11" id="KW-1185">Reference proteome</keyword>
<dbReference type="InterPro" id="IPR000652">
    <property type="entry name" value="Triosephosphate_isomerase"/>
</dbReference>
<dbReference type="PROSITE" id="PS51440">
    <property type="entry name" value="TIM_2"/>
    <property type="match status" value="1"/>
</dbReference>
<dbReference type="PANTHER" id="PTHR21139">
    <property type="entry name" value="TRIOSEPHOSPHATE ISOMERASE"/>
    <property type="match status" value="1"/>
</dbReference>
<evidence type="ECO:0000256" key="9">
    <source>
        <dbReference type="RuleBase" id="RU363013"/>
    </source>
</evidence>
<feature type="active site" description="Electrophile" evidence="8">
    <location>
        <position position="99"/>
    </location>
</feature>
<dbReference type="PANTHER" id="PTHR21139:SF42">
    <property type="entry name" value="TRIOSEPHOSPHATE ISOMERASE"/>
    <property type="match status" value="1"/>
</dbReference>
<evidence type="ECO:0000256" key="5">
    <source>
        <dbReference type="ARBA" id="ARBA00022490"/>
    </source>
</evidence>
<comment type="pathway">
    <text evidence="8 9">Carbohydrate degradation; glycolysis; D-glyceraldehyde 3-phosphate from glycerone phosphate: step 1/1.</text>
</comment>
<dbReference type="GO" id="GO:0005829">
    <property type="term" value="C:cytosol"/>
    <property type="evidence" value="ECO:0007669"/>
    <property type="project" value="TreeGrafter"/>
</dbReference>
<gene>
    <name evidence="8" type="primary">tpiA</name>
    <name evidence="10" type="ORF">SAMN04488239_11318</name>
</gene>
<dbReference type="RefSeq" id="WP_093034251.1">
    <property type="nucleotide sequence ID" value="NZ_FMZV01000013.1"/>
</dbReference>
<comment type="pathway">
    <text evidence="2">Carbohydrate metabolism; erythritol degradation.</text>
</comment>
<dbReference type="UniPathway" id="UPA00138"/>
<dbReference type="PROSITE" id="PS00171">
    <property type="entry name" value="TIM_1"/>
    <property type="match status" value="1"/>
</dbReference>
<evidence type="ECO:0000313" key="10">
    <source>
        <dbReference type="EMBL" id="SDE02964.1"/>
    </source>
</evidence>
<proteinExistence type="inferred from homology"/>
<comment type="pathway">
    <text evidence="8 9">Carbohydrate biosynthesis; gluconeogenesis.</text>
</comment>
<dbReference type="GO" id="GO:0019563">
    <property type="term" value="P:glycerol catabolic process"/>
    <property type="evidence" value="ECO:0007669"/>
    <property type="project" value="TreeGrafter"/>
</dbReference>
<dbReference type="GO" id="GO:0004807">
    <property type="term" value="F:triose-phosphate isomerase activity"/>
    <property type="evidence" value="ECO:0007669"/>
    <property type="project" value="UniProtKB-UniRule"/>
</dbReference>
<dbReference type="OrthoDB" id="9809429at2"/>
<feature type="binding site" evidence="8">
    <location>
        <begin position="15"/>
        <end position="17"/>
    </location>
    <ligand>
        <name>substrate</name>
    </ligand>
</feature>